<comment type="caution">
    <text evidence="2">The sequence shown here is derived from an EMBL/GenBank/DDBJ whole genome shotgun (WGS) entry which is preliminary data.</text>
</comment>
<reference evidence="2 3" key="1">
    <citation type="submission" date="2018-04" db="EMBL/GenBank/DDBJ databases">
        <title>Camelliibacillus theae gen. nov., sp. nov., isolated from Pu'er tea.</title>
        <authorList>
            <person name="Niu L."/>
        </authorList>
    </citation>
    <scope>NUCLEOTIDE SEQUENCE [LARGE SCALE GENOMIC DNA]</scope>
    <source>
        <strain evidence="2 3">T8</strain>
    </source>
</reference>
<organism evidence="2 3">
    <name type="scientific">Pueribacillus theae</name>
    <dbReference type="NCBI Taxonomy" id="2171751"/>
    <lineage>
        <taxon>Bacteria</taxon>
        <taxon>Bacillati</taxon>
        <taxon>Bacillota</taxon>
        <taxon>Bacilli</taxon>
        <taxon>Bacillales</taxon>
        <taxon>Bacillaceae</taxon>
        <taxon>Pueribacillus</taxon>
    </lineage>
</organism>
<evidence type="ECO:0000313" key="3">
    <source>
        <dbReference type="Proteomes" id="UP000245998"/>
    </source>
</evidence>
<dbReference type="PANTHER" id="PTHR11614">
    <property type="entry name" value="PHOSPHOLIPASE-RELATED"/>
    <property type="match status" value="1"/>
</dbReference>
<dbReference type="InterPro" id="IPR051044">
    <property type="entry name" value="MAG_DAG_Lipase"/>
</dbReference>
<dbReference type="Pfam" id="PF12146">
    <property type="entry name" value="Hydrolase_4"/>
    <property type="match status" value="1"/>
</dbReference>
<gene>
    <name evidence="2" type="ORF">DCC39_15115</name>
</gene>
<evidence type="ECO:0000313" key="2">
    <source>
        <dbReference type="EMBL" id="PWA08263.1"/>
    </source>
</evidence>
<dbReference type="PRINTS" id="PR00111">
    <property type="entry name" value="ABHYDROLASE"/>
</dbReference>
<dbReference type="AlphaFoldDB" id="A0A2U1JTR8"/>
<accession>A0A2U1JTR8</accession>
<sequence length="261" mass="30209">MKRFRALREAEGTIVIVHGAGEHSGRYEWLIRKWNESGFHVVTGDLPGQGESPGRRGHIQSFQDYVHTVEKWVKEASSYEVPVFLFGHSMGGLVVIRTMLERELPIKAVILSSPCLGLVNYPKKPVEVLSKLLNVTFPKIRFDSNIEPGVGTRNEEMKAKDETDPLYNRKVSVRWYRELRKAMANSHEQAGKFPNVPLLLLQGGDDRIVDIKKVKSWFNQLQINEKIYKEWDGLFHEVFNEPERRAVFDYTLQFVRLQLQM</sequence>
<dbReference type="InterPro" id="IPR000073">
    <property type="entry name" value="AB_hydrolase_1"/>
</dbReference>
<dbReference type="EMBL" id="QCZG01000039">
    <property type="protein sequence ID" value="PWA08263.1"/>
    <property type="molecule type" value="Genomic_DNA"/>
</dbReference>
<dbReference type="RefSeq" id="WP_116555739.1">
    <property type="nucleotide sequence ID" value="NZ_QCZG01000039.1"/>
</dbReference>
<dbReference type="SUPFAM" id="SSF53474">
    <property type="entry name" value="alpha/beta-Hydrolases"/>
    <property type="match status" value="1"/>
</dbReference>
<protein>
    <submittedName>
        <fullName evidence="2">Phospholipase</fullName>
    </submittedName>
</protein>
<dbReference type="InterPro" id="IPR022742">
    <property type="entry name" value="Hydrolase_4"/>
</dbReference>
<dbReference type="Proteomes" id="UP000245998">
    <property type="component" value="Unassembled WGS sequence"/>
</dbReference>
<dbReference type="OrthoDB" id="9806902at2"/>
<dbReference type="InterPro" id="IPR029058">
    <property type="entry name" value="AB_hydrolase_fold"/>
</dbReference>
<dbReference type="FunFam" id="3.40.50.1820:FF:000154">
    <property type="entry name" value="Alpha/beta hydrolase"/>
    <property type="match status" value="1"/>
</dbReference>
<dbReference type="Gene3D" id="3.40.50.1820">
    <property type="entry name" value="alpha/beta hydrolase"/>
    <property type="match status" value="1"/>
</dbReference>
<name>A0A2U1JTR8_9BACI</name>
<proteinExistence type="predicted"/>
<feature type="domain" description="Serine aminopeptidase S33" evidence="1">
    <location>
        <begin position="9"/>
        <end position="243"/>
    </location>
</feature>
<keyword evidence="3" id="KW-1185">Reference proteome</keyword>
<evidence type="ECO:0000259" key="1">
    <source>
        <dbReference type="Pfam" id="PF12146"/>
    </source>
</evidence>